<evidence type="ECO:0000313" key="1">
    <source>
        <dbReference type="EMBL" id="OIQ76600.1"/>
    </source>
</evidence>
<dbReference type="EMBL" id="MLJW01001823">
    <property type="protein sequence ID" value="OIQ76600.1"/>
    <property type="molecule type" value="Genomic_DNA"/>
</dbReference>
<proteinExistence type="predicted"/>
<dbReference type="SUPFAM" id="SSF140376">
    <property type="entry name" value="ChaB-like"/>
    <property type="match status" value="1"/>
</dbReference>
<name>A0A1J5Q034_9ZZZZ</name>
<accession>A0A1J5Q034</accession>
<dbReference type="AlphaFoldDB" id="A0A1J5Q034"/>
<dbReference type="InterPro" id="IPR009317">
    <property type="entry name" value="ChaB"/>
</dbReference>
<sequence length="70" mass="8212">MPYAQNADLPEAVRQHLPDHAQDIFREAFNSAWTEYADRGDEREKVSFQVAWSAVKQSYRKSRDGRWVAK</sequence>
<dbReference type="Pfam" id="PF06150">
    <property type="entry name" value="ChaB"/>
    <property type="match status" value="1"/>
</dbReference>
<gene>
    <name evidence="1" type="primary">chaB_1</name>
    <name evidence="1" type="ORF">GALL_417160</name>
</gene>
<dbReference type="InterPro" id="IPR037205">
    <property type="entry name" value="ChaB_sf"/>
</dbReference>
<organism evidence="1">
    <name type="scientific">mine drainage metagenome</name>
    <dbReference type="NCBI Taxonomy" id="410659"/>
    <lineage>
        <taxon>unclassified sequences</taxon>
        <taxon>metagenomes</taxon>
        <taxon>ecological metagenomes</taxon>
    </lineage>
</organism>
<dbReference type="Gene3D" id="1.10.1740.70">
    <property type="entry name" value="ChaB"/>
    <property type="match status" value="1"/>
</dbReference>
<reference evidence="1" key="1">
    <citation type="submission" date="2016-10" db="EMBL/GenBank/DDBJ databases">
        <title>Sequence of Gallionella enrichment culture.</title>
        <authorList>
            <person name="Poehlein A."/>
            <person name="Muehling M."/>
            <person name="Daniel R."/>
        </authorList>
    </citation>
    <scope>NUCLEOTIDE SEQUENCE</scope>
</reference>
<protein>
    <submittedName>
        <fullName evidence="1">Cation transport regulator ChaB</fullName>
    </submittedName>
</protein>
<comment type="caution">
    <text evidence="1">The sequence shown here is derived from an EMBL/GenBank/DDBJ whole genome shotgun (WGS) entry which is preliminary data.</text>
</comment>